<protein>
    <submittedName>
        <fullName evidence="10">NADH dehydrogenase subunit 2</fullName>
        <ecNumber evidence="9">1.6.5.3</ecNumber>
    </submittedName>
</protein>
<keyword evidence="5" id="KW-0520">NAD</keyword>
<accession>Q9MD19</accession>
<evidence type="ECO:0000313" key="9">
    <source>
        <dbReference type="EMBL" id="AAF72061.1"/>
    </source>
</evidence>
<feature type="transmembrane region" description="Helical" evidence="7">
    <location>
        <begin position="12"/>
        <end position="30"/>
    </location>
</feature>
<organism evidence="10">
    <name type="scientific">Tetradesmus obliquus</name>
    <name type="common">Green alga</name>
    <name type="synonym">Acutodesmus obliquus</name>
    <dbReference type="NCBI Taxonomy" id="3088"/>
    <lineage>
        <taxon>Eukaryota</taxon>
        <taxon>Viridiplantae</taxon>
        <taxon>Chlorophyta</taxon>
        <taxon>core chlorophytes</taxon>
        <taxon>Chlorophyceae</taxon>
        <taxon>CS clade</taxon>
        <taxon>Sphaeropleales</taxon>
        <taxon>Scenedesmaceae</taxon>
        <taxon>Tetradesmus</taxon>
    </lineage>
</organism>
<feature type="transmembrane region" description="Helical" evidence="7">
    <location>
        <begin position="481"/>
        <end position="500"/>
    </location>
</feature>
<geneLocation type="mitochondrion" evidence="10"/>
<dbReference type="EMBL" id="AF204057">
    <property type="protein sequence ID" value="AAF72061.1"/>
    <property type="molecule type" value="Genomic_DNA"/>
</dbReference>
<dbReference type="EMBL" id="X17375">
    <property type="protein sequence ID" value="CAB90369.1"/>
    <property type="molecule type" value="Genomic_DNA"/>
</dbReference>
<evidence type="ECO:0000313" key="10">
    <source>
        <dbReference type="EMBL" id="CAB90369.1"/>
    </source>
</evidence>
<keyword evidence="3" id="KW-1278">Translocase</keyword>
<evidence type="ECO:0000256" key="5">
    <source>
        <dbReference type="ARBA" id="ARBA00023027"/>
    </source>
</evidence>
<evidence type="ECO:0000256" key="1">
    <source>
        <dbReference type="ARBA" id="ARBA00004141"/>
    </source>
</evidence>
<keyword evidence="6 7" id="KW-0472">Membrane</keyword>
<comment type="subcellular location">
    <subcellularLocation>
        <location evidence="1">Membrane</location>
        <topology evidence="1">Multi-pass membrane protein</topology>
    </subcellularLocation>
</comment>
<feature type="transmembrane region" description="Helical" evidence="7">
    <location>
        <begin position="274"/>
        <end position="292"/>
    </location>
</feature>
<dbReference type="InterPro" id="IPR001750">
    <property type="entry name" value="ND/Mrp_TM"/>
</dbReference>
<feature type="transmembrane region" description="Helical" evidence="7">
    <location>
        <begin position="144"/>
        <end position="165"/>
    </location>
</feature>
<evidence type="ECO:0000259" key="8">
    <source>
        <dbReference type="Pfam" id="PF00361"/>
    </source>
</evidence>
<feature type="transmembrane region" description="Helical" evidence="7">
    <location>
        <begin position="520"/>
        <end position="540"/>
    </location>
</feature>
<dbReference type="AlphaFoldDB" id="Q9MD19"/>
<gene>
    <name evidence="10" type="primary">nad2</name>
</gene>
<evidence type="ECO:0000256" key="7">
    <source>
        <dbReference type="SAM" id="Phobius"/>
    </source>
</evidence>
<dbReference type="Pfam" id="PF00361">
    <property type="entry name" value="Proton_antipo_M"/>
    <property type="match status" value="1"/>
</dbReference>
<feature type="transmembrane region" description="Helical" evidence="7">
    <location>
        <begin position="177"/>
        <end position="193"/>
    </location>
</feature>
<dbReference type="GeneID" id="802071"/>
<sequence length="556" mass="61774">MTLDLVLIRPEFFLLFGFLVLLWYGTGGLVRPVAEIITVADSNYNKQYSCLGSSLTTTHETEVANESPKISYANERPGGEATSAARFASRPAAFGSLRRPTAGPNHAASALCLWAILWCLLCTVLAFYGPLQSVFLGGSFQKDYYSMQLCGILFFTAAFVLRVSLGWQKTAAIRHTEYVYLAMLALMGQYLFIQTTDLMSMYLCLELQSFSLVVLCGLNYKSAYSIEASMKYFLLSAFRSCLLLLGIGFLYWQTGETTISHIESLVFRTSTEPNLLLLLGIWFVSMGLLWKLAAAPLHFWVPDVYTGAWSSVSLWITVLPKISVLGFWTHNWQNLWNRSFGNTLAFFRILSMIIGALAPLAQTTLKRLLAYSSIGHMGLLLMPLCGSASNSVGALWTHMFIYILINLGTWGLIMAPMTRPNQPSLKAAGPQFIWDLKGLNQSSATAAFRWRVFMTSLAGLPPVYGFLGKAGILWRSLNNGLLITVAVALVYTLLGSVYYLKVMKVCYVDNPTSWGTYGKFSSTTAYIIAICVAFMLIGLWHGNYFFLLTHLLSLKV</sequence>
<feature type="transmembrane region" description="Helical" evidence="7">
    <location>
        <begin position="232"/>
        <end position="254"/>
    </location>
</feature>
<dbReference type="GO" id="GO:0016491">
    <property type="term" value="F:oxidoreductase activity"/>
    <property type="evidence" value="ECO:0007669"/>
    <property type="project" value="UniProtKB-KW"/>
</dbReference>
<feature type="transmembrane region" description="Helical" evidence="7">
    <location>
        <begin position="199"/>
        <end position="220"/>
    </location>
</feature>
<feature type="transmembrane region" description="Helical" evidence="7">
    <location>
        <begin position="395"/>
        <end position="415"/>
    </location>
</feature>
<feature type="transmembrane region" description="Helical" evidence="7">
    <location>
        <begin position="107"/>
        <end position="129"/>
    </location>
</feature>
<keyword evidence="10" id="KW-0496">Mitochondrion</keyword>
<keyword evidence="2 7" id="KW-0812">Transmembrane</keyword>
<evidence type="ECO:0000256" key="3">
    <source>
        <dbReference type="ARBA" id="ARBA00022967"/>
    </source>
</evidence>
<keyword evidence="4 7" id="KW-1133">Transmembrane helix</keyword>
<dbReference type="RefSeq" id="NP_057984.1">
    <property type="nucleotide sequence ID" value="NC_002254.1"/>
</dbReference>
<reference evidence="10" key="1">
    <citation type="journal article" date="1990" name="Nucleic Acids Res.">
        <title>A self-splicing group II intron in the mitochondrial large subunit rRNA (LSUrRNA) gene of the eukaryotic alga Scenedesmus obliquus.</title>
        <authorList>
            <person name="Kueck U."/>
            <person name="Godehardt I."/>
            <person name="Schmidt U."/>
        </authorList>
    </citation>
    <scope>NUCLEOTIDE SEQUENCE</scope>
    <source>
        <strain evidence="10">KS3-2</strain>
    </source>
</reference>
<proteinExistence type="predicted"/>
<reference evidence="9" key="4">
    <citation type="journal article" date="2000" name="Genome Res.">
        <title>The complete mitochondrial DNA sequence of Scenedesmus obliquus reflects an intermediate stage in the evolution of the green algal mitochondrial genome.</title>
        <authorList>
            <person name="Nedelcu A.M."/>
            <person name="Lee R.W."/>
            <person name="Lemieux C."/>
            <person name="Gray M.W."/>
            <person name="Burger G."/>
        </authorList>
    </citation>
    <scope>NUCLEOTIDE SEQUENCE</scope>
    <source>
        <strain evidence="9">UTEX 78</strain>
    </source>
</reference>
<dbReference type="PANTHER" id="PTHR22773">
    <property type="entry name" value="NADH DEHYDROGENASE"/>
    <property type="match status" value="1"/>
</dbReference>
<evidence type="ECO:0000256" key="4">
    <source>
        <dbReference type="ARBA" id="ARBA00022989"/>
    </source>
</evidence>
<dbReference type="GO" id="GO:0016020">
    <property type="term" value="C:membrane"/>
    <property type="evidence" value="ECO:0007669"/>
    <property type="project" value="UniProtKB-SubCell"/>
</dbReference>
<reference evidence="10" key="3">
    <citation type="journal article" date="2000" name="Gene">
        <title>DNA sequence analysis of the complete mitochondrial genome of the green alga Scenedesmus obliquus: evidence for UAG being a leucine and UCA being a non-sense codon.</title>
        <authorList>
            <person name="Kueck U."/>
            <person name="Jekosch K."/>
            <person name="Holzamer P."/>
        </authorList>
    </citation>
    <scope>NUCLEOTIDE SEQUENCE</scope>
    <source>
        <strain evidence="10">KS3-2</strain>
    </source>
</reference>
<feature type="transmembrane region" description="Helical" evidence="7">
    <location>
        <begin position="340"/>
        <end position="361"/>
    </location>
</feature>
<reference evidence="10" key="2">
    <citation type="journal article" date="1991" name="Curr. Genet.">
        <title>The group IIB intron from the green alga Scenedesmus obliquus mitochondrion: molecular characterization of the in vitro splicing products.</title>
        <authorList>
            <person name="Winkler M."/>
            <person name="Kueck U."/>
        </authorList>
    </citation>
    <scope>NUCLEOTIDE SEQUENCE</scope>
    <source>
        <strain evidence="10">KS3-2</strain>
    </source>
</reference>
<name>Q9MD19_TETOB</name>
<feature type="domain" description="NADH:quinone oxidoreductase/Mrp antiporter transmembrane" evidence="8">
    <location>
        <begin position="196"/>
        <end position="494"/>
    </location>
</feature>
<dbReference type="EC" id="1.6.5.3" evidence="9"/>
<feature type="transmembrane region" description="Helical" evidence="7">
    <location>
        <begin position="304"/>
        <end position="328"/>
    </location>
</feature>
<evidence type="ECO:0000256" key="6">
    <source>
        <dbReference type="ARBA" id="ARBA00023136"/>
    </source>
</evidence>
<feature type="transmembrane region" description="Helical" evidence="7">
    <location>
        <begin position="368"/>
        <end position="389"/>
    </location>
</feature>
<evidence type="ECO:0000256" key="2">
    <source>
        <dbReference type="ARBA" id="ARBA00022692"/>
    </source>
</evidence>
<keyword evidence="9" id="KW-0560">Oxidoreductase</keyword>